<evidence type="ECO:0000313" key="2">
    <source>
        <dbReference type="Proteomes" id="UP001589590"/>
    </source>
</evidence>
<proteinExistence type="predicted"/>
<keyword evidence="2" id="KW-1185">Reference proteome</keyword>
<dbReference type="InterPro" id="IPR016155">
    <property type="entry name" value="Mopterin_synth/thiamin_S_b"/>
</dbReference>
<dbReference type="RefSeq" id="WP_290274197.1">
    <property type="nucleotide sequence ID" value="NZ_JAUFQP010000015.1"/>
</dbReference>
<dbReference type="Proteomes" id="UP001589590">
    <property type="component" value="Unassembled WGS sequence"/>
</dbReference>
<dbReference type="InterPro" id="IPR012675">
    <property type="entry name" value="Beta-grasp_dom_sf"/>
</dbReference>
<protein>
    <submittedName>
        <fullName evidence="1">MoaD/ThiS family protein</fullName>
    </submittedName>
</protein>
<dbReference type="EMBL" id="JBHMFA010000006">
    <property type="protein sequence ID" value="MFB9105414.1"/>
    <property type="molecule type" value="Genomic_DNA"/>
</dbReference>
<accession>A0ABV5H148</accession>
<dbReference type="InterPro" id="IPR003749">
    <property type="entry name" value="ThiS/MoaD-like"/>
</dbReference>
<dbReference type="Pfam" id="PF02597">
    <property type="entry name" value="ThiS"/>
    <property type="match status" value="1"/>
</dbReference>
<sequence length="77" mass="8755">MQITIKYFGQIAETTKKTEEIINFEGETIFELLELLYIKYDSLKHKEFQVAQNEELVSETTKATGKDIAILPPFAGG</sequence>
<dbReference type="SUPFAM" id="SSF54285">
    <property type="entry name" value="MoaD/ThiS"/>
    <property type="match status" value="1"/>
</dbReference>
<evidence type="ECO:0000313" key="1">
    <source>
        <dbReference type="EMBL" id="MFB9105414.1"/>
    </source>
</evidence>
<comment type="caution">
    <text evidence="1">The sequence shown here is derived from an EMBL/GenBank/DDBJ whole genome shotgun (WGS) entry which is preliminary data.</text>
</comment>
<reference evidence="1 2" key="1">
    <citation type="submission" date="2024-09" db="EMBL/GenBank/DDBJ databases">
        <authorList>
            <person name="Sun Q."/>
            <person name="Mori K."/>
        </authorList>
    </citation>
    <scope>NUCLEOTIDE SEQUENCE [LARGE SCALE GENOMIC DNA]</scope>
    <source>
        <strain evidence="1 2">CECT 8300</strain>
    </source>
</reference>
<name>A0ABV5H148_9FLAO</name>
<gene>
    <name evidence="1" type="ORF">ACFFU1_10905</name>
</gene>
<dbReference type="Gene3D" id="3.10.20.30">
    <property type="match status" value="1"/>
</dbReference>
<organism evidence="1 2">
    <name type="scientific">Algibacter miyuki</name>
    <dbReference type="NCBI Taxonomy" id="1306933"/>
    <lineage>
        <taxon>Bacteria</taxon>
        <taxon>Pseudomonadati</taxon>
        <taxon>Bacteroidota</taxon>
        <taxon>Flavobacteriia</taxon>
        <taxon>Flavobacteriales</taxon>
        <taxon>Flavobacteriaceae</taxon>
        <taxon>Algibacter</taxon>
    </lineage>
</organism>